<sequence>MDSASYATLSRQVGLWREMSIVANNIANSATNGYRQEGLVFSEYIKADPGGRSLSMGNGNIQNTSFTQGALTETGGTFDFAIEGEGFFLVETPMGERLTRAGSFSPNAEGDLVTHDGLRVLDIGGAPVFVPPDAGNIAVAADGTISADGRLLGQLGVVRPLDPGGMTREDGVMFVAEAGFEPDDTSRVLQGFVENSNVDAVTALARMIEVQRAYELGQSFLDSEDQRVRSALSSLSK</sequence>
<feature type="domain" description="Flagellar basal-body/hook protein C-terminal" evidence="5">
    <location>
        <begin position="190"/>
        <end position="232"/>
    </location>
</feature>
<dbReference type="PANTHER" id="PTHR30435:SF19">
    <property type="entry name" value="FLAGELLAR BASAL-BODY ROD PROTEIN FLGG"/>
    <property type="match status" value="1"/>
</dbReference>
<dbReference type="GO" id="GO:0030694">
    <property type="term" value="C:bacterial-type flagellum basal body, rod"/>
    <property type="evidence" value="ECO:0007669"/>
    <property type="project" value="UniProtKB-UniRule"/>
</dbReference>
<dbReference type="PANTHER" id="PTHR30435">
    <property type="entry name" value="FLAGELLAR PROTEIN"/>
    <property type="match status" value="1"/>
</dbReference>
<dbReference type="InterPro" id="IPR020013">
    <property type="entry name" value="Flagellar_FlgE/F/G"/>
</dbReference>
<dbReference type="Pfam" id="PF22692">
    <property type="entry name" value="LlgE_F_G_D1"/>
    <property type="match status" value="1"/>
</dbReference>
<proteinExistence type="inferred from homology"/>
<keyword evidence="8" id="KW-1185">Reference proteome</keyword>
<dbReference type="GO" id="GO:0071978">
    <property type="term" value="P:bacterial-type flagellum-dependent swarming motility"/>
    <property type="evidence" value="ECO:0007669"/>
    <property type="project" value="TreeGrafter"/>
</dbReference>
<comment type="subcellular location">
    <subcellularLocation>
        <location evidence="1 4">Bacterial flagellum basal body</location>
    </subcellularLocation>
</comment>
<evidence type="ECO:0000256" key="1">
    <source>
        <dbReference type="ARBA" id="ARBA00004117"/>
    </source>
</evidence>
<comment type="caution">
    <text evidence="7">The sequence shown here is derived from an EMBL/GenBank/DDBJ whole genome shotgun (WGS) entry which is preliminary data.</text>
</comment>
<evidence type="ECO:0000256" key="3">
    <source>
        <dbReference type="ARBA" id="ARBA00023143"/>
    </source>
</evidence>
<keyword evidence="7" id="KW-0969">Cilium</keyword>
<dbReference type="InterPro" id="IPR012836">
    <property type="entry name" value="FlgF"/>
</dbReference>
<dbReference type="EMBL" id="SRKY01000004">
    <property type="protein sequence ID" value="THH35313.1"/>
    <property type="molecule type" value="Genomic_DNA"/>
</dbReference>
<feature type="domain" description="Flagellar hook protein FlgE/F/G-like D1" evidence="6">
    <location>
        <begin position="81"/>
        <end position="147"/>
    </location>
</feature>
<keyword evidence="7" id="KW-0282">Flagellum</keyword>
<evidence type="ECO:0000256" key="2">
    <source>
        <dbReference type="ARBA" id="ARBA00009677"/>
    </source>
</evidence>
<dbReference type="OrthoDB" id="9804559at2"/>
<gene>
    <name evidence="7" type="ORF">E4Z66_15970</name>
</gene>
<dbReference type="NCBIfam" id="TIGR03506">
    <property type="entry name" value="FlgEFG_subfam"/>
    <property type="match status" value="1"/>
</dbReference>
<dbReference type="NCBIfam" id="NF009332">
    <property type="entry name" value="PRK12690.1"/>
    <property type="match status" value="1"/>
</dbReference>
<keyword evidence="7" id="KW-0966">Cell projection</keyword>
<keyword evidence="3 4" id="KW-0975">Bacterial flagellum</keyword>
<comment type="subunit">
    <text evidence="4">The basal body constitutes a major portion of the flagellar organelle and consists of five rings (E,L,P,S, and M) mounted on a central rod. The rod consists of about 26 subunits of FlgG in the distal portion, and FlgB, FlgC and FlgF are thought to build up the proximal portion of the rod with about 6 subunits each.</text>
</comment>
<evidence type="ECO:0000259" key="5">
    <source>
        <dbReference type="Pfam" id="PF06429"/>
    </source>
</evidence>
<dbReference type="Pfam" id="PF06429">
    <property type="entry name" value="Flg_bbr_C"/>
    <property type="match status" value="1"/>
</dbReference>
<dbReference type="InterPro" id="IPR019776">
    <property type="entry name" value="Flagellar_basal_body_rod_CS"/>
</dbReference>
<dbReference type="InterPro" id="IPR053967">
    <property type="entry name" value="LlgE_F_G-like_D1"/>
</dbReference>
<dbReference type="Proteomes" id="UP000306602">
    <property type="component" value="Unassembled WGS sequence"/>
</dbReference>
<accession>A0A4V3XK25</accession>
<reference evidence="7 8" key="1">
    <citation type="submission" date="2019-04" db="EMBL/GenBank/DDBJ databases">
        <title>Shimia ponticola sp. nov., isolated from seawater.</title>
        <authorList>
            <person name="Kim Y.-O."/>
            <person name="Yoon J.-H."/>
        </authorList>
    </citation>
    <scope>NUCLEOTIDE SEQUENCE [LARGE SCALE GENOMIC DNA]</scope>
    <source>
        <strain evidence="7 8">MYP11</strain>
    </source>
</reference>
<dbReference type="InterPro" id="IPR010930">
    <property type="entry name" value="Flg_bb/hook_C_dom"/>
</dbReference>
<evidence type="ECO:0000313" key="7">
    <source>
        <dbReference type="EMBL" id="THH35313.1"/>
    </source>
</evidence>
<dbReference type="SUPFAM" id="SSF117143">
    <property type="entry name" value="Flagellar hook protein flgE"/>
    <property type="match status" value="1"/>
</dbReference>
<evidence type="ECO:0000259" key="6">
    <source>
        <dbReference type="Pfam" id="PF22692"/>
    </source>
</evidence>
<dbReference type="RefSeq" id="WP_136464045.1">
    <property type="nucleotide sequence ID" value="NZ_SRKY01000004.1"/>
</dbReference>
<evidence type="ECO:0000256" key="4">
    <source>
        <dbReference type="RuleBase" id="RU362116"/>
    </source>
</evidence>
<dbReference type="PROSITE" id="PS00588">
    <property type="entry name" value="FLAGELLA_BB_ROD"/>
    <property type="match status" value="1"/>
</dbReference>
<evidence type="ECO:0000313" key="8">
    <source>
        <dbReference type="Proteomes" id="UP000306602"/>
    </source>
</evidence>
<dbReference type="InterPro" id="IPR037925">
    <property type="entry name" value="FlgE/F/G-like"/>
</dbReference>
<dbReference type="AlphaFoldDB" id="A0A4V3XK25"/>
<organism evidence="7 8">
    <name type="scientific">Aliishimia ponticola</name>
    <dbReference type="NCBI Taxonomy" id="2499833"/>
    <lineage>
        <taxon>Bacteria</taxon>
        <taxon>Pseudomonadati</taxon>
        <taxon>Pseudomonadota</taxon>
        <taxon>Alphaproteobacteria</taxon>
        <taxon>Rhodobacterales</taxon>
        <taxon>Paracoccaceae</taxon>
        <taxon>Aliishimia</taxon>
    </lineage>
</organism>
<comment type="similarity">
    <text evidence="2 4">Belongs to the flagella basal body rod proteins family.</text>
</comment>
<dbReference type="NCBIfam" id="TIGR02490">
    <property type="entry name" value="flgF"/>
    <property type="match status" value="1"/>
</dbReference>
<protein>
    <recommendedName>
        <fullName evidence="4">Flagellar basal-body rod protein FlgF</fullName>
    </recommendedName>
</protein>
<name>A0A4V3XK25_9RHOB</name>